<dbReference type="RefSeq" id="WP_386805866.1">
    <property type="nucleotide sequence ID" value="NZ_JBHTMU010000043.1"/>
</dbReference>
<evidence type="ECO:0000313" key="1">
    <source>
        <dbReference type="EMBL" id="MFD1344282.1"/>
    </source>
</evidence>
<gene>
    <name evidence="1" type="ORF">ACFQ4E_17765</name>
</gene>
<dbReference type="EMBL" id="JBHTMU010000043">
    <property type="protein sequence ID" value="MFD1344282.1"/>
    <property type="molecule type" value="Genomic_DNA"/>
</dbReference>
<accession>A0ABW3ZN92</accession>
<name>A0ABW3ZN92_9RHOB</name>
<organism evidence="1 2">
    <name type="scientific">Litorisediminicola beolgyonensis</name>
    <dbReference type="NCBI Taxonomy" id="1173614"/>
    <lineage>
        <taxon>Bacteria</taxon>
        <taxon>Pseudomonadati</taxon>
        <taxon>Pseudomonadota</taxon>
        <taxon>Alphaproteobacteria</taxon>
        <taxon>Rhodobacterales</taxon>
        <taxon>Paracoccaceae</taxon>
        <taxon>Litorisediminicola</taxon>
    </lineage>
</organism>
<evidence type="ECO:0000313" key="2">
    <source>
        <dbReference type="Proteomes" id="UP001597135"/>
    </source>
</evidence>
<protein>
    <submittedName>
        <fullName evidence="1">Uncharacterized protein</fullName>
    </submittedName>
</protein>
<comment type="caution">
    <text evidence="1">The sequence shown here is derived from an EMBL/GenBank/DDBJ whole genome shotgun (WGS) entry which is preliminary data.</text>
</comment>
<reference evidence="2" key="1">
    <citation type="journal article" date="2019" name="Int. J. Syst. Evol. Microbiol.">
        <title>The Global Catalogue of Microorganisms (GCM) 10K type strain sequencing project: providing services to taxonomists for standard genome sequencing and annotation.</title>
        <authorList>
            <consortium name="The Broad Institute Genomics Platform"/>
            <consortium name="The Broad Institute Genome Sequencing Center for Infectious Disease"/>
            <person name="Wu L."/>
            <person name="Ma J."/>
        </authorList>
    </citation>
    <scope>NUCLEOTIDE SEQUENCE [LARGE SCALE GENOMIC DNA]</scope>
    <source>
        <strain evidence="2">CCUG 62953</strain>
    </source>
</reference>
<proteinExistence type="predicted"/>
<sequence length="154" mass="17689">MTTVWTLQQRRDPDPDYSNEEVRAGLAERLLDNVPELIAMDAADGVVEACYRVGFNAFDCATLRLLAKRTGEFPLSIERREATATTRPEYTVRLGTASDALRTSRTENPDFWEDEALVEEAARRAPREWARIEAEVQREVRRIERAHRRARADV</sequence>
<keyword evidence="2" id="KW-1185">Reference proteome</keyword>
<dbReference type="Proteomes" id="UP001597135">
    <property type="component" value="Unassembled WGS sequence"/>
</dbReference>